<gene>
    <name evidence="3" type="ORF">ZHAS_00016608</name>
</gene>
<dbReference type="EMBL" id="KE525341">
    <property type="protein sequence ID" value="KFB48619.1"/>
    <property type="molecule type" value="Genomic_DNA"/>
</dbReference>
<dbReference type="OMA" id="NIRNECT"/>
<dbReference type="InterPro" id="IPR014716">
    <property type="entry name" value="Fibrinogen_a/b/g_C_1"/>
</dbReference>
<evidence type="ECO:0000256" key="1">
    <source>
        <dbReference type="SAM" id="SignalP"/>
    </source>
</evidence>
<dbReference type="STRING" id="74873.A0A084WEH5"/>
<dbReference type="GO" id="GO:0005615">
    <property type="term" value="C:extracellular space"/>
    <property type="evidence" value="ECO:0007669"/>
    <property type="project" value="TreeGrafter"/>
</dbReference>
<proteinExistence type="predicted"/>
<name>A0A084WEH5_ANOSI</name>
<dbReference type="InterPro" id="IPR036056">
    <property type="entry name" value="Fibrinogen-like_C"/>
</dbReference>
<feature type="domain" description="Fibrinogen C-terminal" evidence="2">
    <location>
        <begin position="121"/>
        <end position="268"/>
    </location>
</feature>
<reference evidence="4" key="2">
    <citation type="submission" date="2020-05" db="UniProtKB">
        <authorList>
            <consortium name="EnsemblMetazoa"/>
        </authorList>
    </citation>
    <scope>IDENTIFICATION</scope>
</reference>
<dbReference type="EnsemblMetazoa" id="ASIC016608-RA">
    <property type="protein sequence ID" value="ASIC016608-PA"/>
    <property type="gene ID" value="ASIC016608"/>
</dbReference>
<dbReference type="EMBL" id="ATLV01023214">
    <property type="status" value="NOT_ANNOTATED_CDS"/>
    <property type="molecule type" value="Genomic_DNA"/>
</dbReference>
<reference evidence="3 5" key="1">
    <citation type="journal article" date="2014" name="BMC Genomics">
        <title>Genome sequence of Anopheles sinensis provides insight into genetics basis of mosquito competence for malaria parasites.</title>
        <authorList>
            <person name="Zhou D."/>
            <person name="Zhang D."/>
            <person name="Ding G."/>
            <person name="Shi L."/>
            <person name="Hou Q."/>
            <person name="Ye Y."/>
            <person name="Xu Y."/>
            <person name="Zhou H."/>
            <person name="Xiong C."/>
            <person name="Li S."/>
            <person name="Yu J."/>
            <person name="Hong S."/>
            <person name="Yu X."/>
            <person name="Zou P."/>
            <person name="Chen C."/>
            <person name="Chang X."/>
            <person name="Wang W."/>
            <person name="Lv Y."/>
            <person name="Sun Y."/>
            <person name="Ma L."/>
            <person name="Shen B."/>
            <person name="Zhu C."/>
        </authorList>
    </citation>
    <scope>NUCLEOTIDE SEQUENCE [LARGE SCALE GENOMIC DNA]</scope>
</reference>
<protein>
    <submittedName>
        <fullName evidence="3">AGAP012000-PA-like protein</fullName>
    </submittedName>
    <submittedName>
        <fullName evidence="4">Fibrinogen C-terminal domain-containing protein</fullName>
    </submittedName>
</protein>
<dbReference type="OrthoDB" id="7972392at2759"/>
<dbReference type="InterPro" id="IPR002181">
    <property type="entry name" value="Fibrinogen_a/b/g_C_dom"/>
</dbReference>
<dbReference type="Proteomes" id="UP000030765">
    <property type="component" value="Unassembled WGS sequence"/>
</dbReference>
<dbReference type="InterPro" id="IPR050373">
    <property type="entry name" value="Fibrinogen_C-term_domain"/>
</dbReference>
<evidence type="ECO:0000313" key="3">
    <source>
        <dbReference type="EMBL" id="KFB48619.1"/>
    </source>
</evidence>
<dbReference type="SUPFAM" id="SSF56496">
    <property type="entry name" value="Fibrinogen C-terminal domain-like"/>
    <property type="match status" value="1"/>
</dbReference>
<dbReference type="PROSITE" id="PS51406">
    <property type="entry name" value="FIBRINOGEN_C_2"/>
    <property type="match status" value="1"/>
</dbReference>
<dbReference type="PANTHER" id="PTHR19143:SF327">
    <property type="entry name" value="FI21813P1-RELATED"/>
    <property type="match status" value="1"/>
</dbReference>
<dbReference type="VEuPathDB" id="VectorBase:ASIC016608"/>
<evidence type="ECO:0000313" key="4">
    <source>
        <dbReference type="EnsemblMetazoa" id="ASIC016608-PA"/>
    </source>
</evidence>
<sequence length="268" mass="30918">MMRTKCIFFLIVIGEVLTGIGNNVIAATSDIEGLHFEMLLTHMDAFEGRIQEQIEMINEQIKTIATEIGFSKKEIKAELNEVRKMQAGMVNKIENIEGALKQITDEQMAAKSALQNIRNECTKKEAFLDMMKEQTSRLRGIEHDTVVSGMQQIIVDEKKFTVYVDSSNVHGLGGGWIIFQRRLDGTVSFNRTWTDYRDGFGYFKEEHWLGLERLYHMLKSERHELLFVLEDTDGVIAYERYDNFVLANEEQASLTVYMVKKVHMVIMD</sequence>
<keyword evidence="1" id="KW-0732">Signal</keyword>
<feature type="signal peptide" evidence="1">
    <location>
        <begin position="1"/>
        <end position="18"/>
    </location>
</feature>
<evidence type="ECO:0000259" key="2">
    <source>
        <dbReference type="PROSITE" id="PS51406"/>
    </source>
</evidence>
<accession>A0A084WEH5</accession>
<dbReference type="AlphaFoldDB" id="A0A084WEH5"/>
<evidence type="ECO:0000313" key="5">
    <source>
        <dbReference type="Proteomes" id="UP000030765"/>
    </source>
</evidence>
<feature type="chain" id="PRO_5001784753" evidence="1">
    <location>
        <begin position="19"/>
        <end position="268"/>
    </location>
</feature>
<dbReference type="Gene3D" id="3.90.215.10">
    <property type="entry name" value="Gamma Fibrinogen, chain A, domain 1"/>
    <property type="match status" value="1"/>
</dbReference>
<dbReference type="SMART" id="SM00186">
    <property type="entry name" value="FBG"/>
    <property type="match status" value="1"/>
</dbReference>
<dbReference type="Pfam" id="PF00147">
    <property type="entry name" value="Fibrinogen_C"/>
    <property type="match status" value="1"/>
</dbReference>
<dbReference type="PANTHER" id="PTHR19143">
    <property type="entry name" value="FIBRINOGEN/TENASCIN/ANGIOPOEITIN"/>
    <property type="match status" value="1"/>
</dbReference>
<organism evidence="3">
    <name type="scientific">Anopheles sinensis</name>
    <name type="common">Mosquito</name>
    <dbReference type="NCBI Taxonomy" id="74873"/>
    <lineage>
        <taxon>Eukaryota</taxon>
        <taxon>Metazoa</taxon>
        <taxon>Ecdysozoa</taxon>
        <taxon>Arthropoda</taxon>
        <taxon>Hexapoda</taxon>
        <taxon>Insecta</taxon>
        <taxon>Pterygota</taxon>
        <taxon>Neoptera</taxon>
        <taxon>Endopterygota</taxon>
        <taxon>Diptera</taxon>
        <taxon>Nematocera</taxon>
        <taxon>Culicoidea</taxon>
        <taxon>Culicidae</taxon>
        <taxon>Anophelinae</taxon>
        <taxon>Anopheles</taxon>
    </lineage>
</organism>
<dbReference type="VEuPathDB" id="VectorBase:ASIS022166"/>
<keyword evidence="5" id="KW-1185">Reference proteome</keyword>